<organism evidence="3 4">
    <name type="scientific">Acrocarpospora phusangensis</name>
    <dbReference type="NCBI Taxonomy" id="1070424"/>
    <lineage>
        <taxon>Bacteria</taxon>
        <taxon>Bacillati</taxon>
        <taxon>Actinomycetota</taxon>
        <taxon>Actinomycetes</taxon>
        <taxon>Streptosporangiales</taxon>
        <taxon>Streptosporangiaceae</taxon>
        <taxon>Acrocarpospora</taxon>
    </lineage>
</organism>
<name>A0A919UNI6_9ACTN</name>
<evidence type="ECO:0000313" key="3">
    <source>
        <dbReference type="EMBL" id="GIH28546.1"/>
    </source>
</evidence>
<feature type="region of interest" description="Disordered" evidence="1">
    <location>
        <begin position="1"/>
        <end position="23"/>
    </location>
</feature>
<gene>
    <name evidence="3" type="ORF">Aph01nite_68560</name>
</gene>
<reference evidence="3" key="1">
    <citation type="submission" date="2021-01" db="EMBL/GenBank/DDBJ databases">
        <title>Whole genome shotgun sequence of Acrocarpospora phusangensis NBRC 108782.</title>
        <authorList>
            <person name="Komaki H."/>
            <person name="Tamura T."/>
        </authorList>
    </citation>
    <scope>NUCLEOTIDE SEQUENCE</scope>
    <source>
        <strain evidence="3">NBRC 108782</strain>
    </source>
</reference>
<evidence type="ECO:0000256" key="2">
    <source>
        <dbReference type="SAM" id="Phobius"/>
    </source>
</evidence>
<evidence type="ECO:0000313" key="4">
    <source>
        <dbReference type="Proteomes" id="UP000640052"/>
    </source>
</evidence>
<feature type="transmembrane region" description="Helical" evidence="2">
    <location>
        <begin position="281"/>
        <end position="303"/>
    </location>
</feature>
<dbReference type="Proteomes" id="UP000640052">
    <property type="component" value="Unassembled WGS sequence"/>
</dbReference>
<feature type="transmembrane region" description="Helical" evidence="2">
    <location>
        <begin position="131"/>
        <end position="154"/>
    </location>
</feature>
<feature type="transmembrane region" description="Helical" evidence="2">
    <location>
        <begin position="201"/>
        <end position="222"/>
    </location>
</feature>
<keyword evidence="2" id="KW-0812">Transmembrane</keyword>
<keyword evidence="2" id="KW-1133">Transmembrane helix</keyword>
<comment type="caution">
    <text evidence="3">The sequence shown here is derived from an EMBL/GenBank/DDBJ whole genome shotgun (WGS) entry which is preliminary data.</text>
</comment>
<feature type="transmembrane region" description="Helical" evidence="2">
    <location>
        <begin position="254"/>
        <end position="275"/>
    </location>
</feature>
<keyword evidence="4" id="KW-1185">Reference proteome</keyword>
<feature type="transmembrane region" description="Helical" evidence="2">
    <location>
        <begin position="228"/>
        <end position="247"/>
    </location>
</feature>
<dbReference type="EMBL" id="BOOA01000084">
    <property type="protein sequence ID" value="GIH28546.1"/>
    <property type="molecule type" value="Genomic_DNA"/>
</dbReference>
<accession>A0A919UNI6</accession>
<feature type="transmembrane region" description="Helical" evidence="2">
    <location>
        <begin position="104"/>
        <end position="124"/>
    </location>
</feature>
<keyword evidence="2" id="KW-0472">Membrane</keyword>
<proteinExistence type="predicted"/>
<sequence length="320" mass="31909">METDSTANPPVPERRNGAEPQAPGGRLRQVVIVAFSFTVGLFGNVLANDIGYWSIAAVLLVALSFAAVWLHSRPGSAIARAVLWTLLALALAATLLAAALPPPWAGYATLAAAVLIAVALLIPASGHALQLLVGMGMVGGAAAVAASAIGYLAAGQGSTLFNITVLVFALAGAGAGLGLVIGPKDVVARLEHVPLGTLSDLGVGMAVIVGGVMMALTGLAHISVDDVWVGLALVGVGVTIAGAAVAARANRAGLMWWAFIGSGVAVACAGTANLLDNHEVLLGTTGIATGGALAALAFTASGLGRQAEAWWERITHDASE</sequence>
<feature type="transmembrane region" description="Helical" evidence="2">
    <location>
        <begin position="77"/>
        <end position="98"/>
    </location>
</feature>
<feature type="transmembrane region" description="Helical" evidence="2">
    <location>
        <begin position="160"/>
        <end position="181"/>
    </location>
</feature>
<dbReference type="AlphaFoldDB" id="A0A919UNI6"/>
<evidence type="ECO:0000256" key="1">
    <source>
        <dbReference type="SAM" id="MobiDB-lite"/>
    </source>
</evidence>
<protein>
    <submittedName>
        <fullName evidence="3">Uncharacterized protein</fullName>
    </submittedName>
</protein>
<feature type="transmembrane region" description="Helical" evidence="2">
    <location>
        <begin position="52"/>
        <end position="70"/>
    </location>
</feature>